<reference evidence="2 3" key="1">
    <citation type="submission" date="2024-12" db="EMBL/GenBank/DDBJ databases">
        <title>The unique morphological basis and parallel evolutionary history of personate flowers in Penstemon.</title>
        <authorList>
            <person name="Depatie T.H."/>
            <person name="Wessinger C.A."/>
        </authorList>
    </citation>
    <scope>NUCLEOTIDE SEQUENCE [LARGE SCALE GENOMIC DNA]</scope>
    <source>
        <strain evidence="2">WTNN_2</strain>
        <tissue evidence="2">Leaf</tissue>
    </source>
</reference>
<dbReference type="PANTHER" id="PTHR33334">
    <property type="entry name" value="PROTEIN LNK1"/>
    <property type="match status" value="1"/>
</dbReference>
<protein>
    <recommendedName>
        <fullName evidence="4">Protein LNK3</fullName>
    </recommendedName>
</protein>
<organism evidence="2 3">
    <name type="scientific">Penstemon smallii</name>
    <dbReference type="NCBI Taxonomy" id="265156"/>
    <lineage>
        <taxon>Eukaryota</taxon>
        <taxon>Viridiplantae</taxon>
        <taxon>Streptophyta</taxon>
        <taxon>Embryophyta</taxon>
        <taxon>Tracheophyta</taxon>
        <taxon>Spermatophyta</taxon>
        <taxon>Magnoliopsida</taxon>
        <taxon>eudicotyledons</taxon>
        <taxon>Gunneridae</taxon>
        <taxon>Pentapetalae</taxon>
        <taxon>asterids</taxon>
        <taxon>lamiids</taxon>
        <taxon>Lamiales</taxon>
        <taxon>Plantaginaceae</taxon>
        <taxon>Cheloneae</taxon>
        <taxon>Penstemon</taxon>
    </lineage>
</organism>
<gene>
    <name evidence="2" type="ORF">ACJIZ3_018626</name>
</gene>
<feature type="compositionally biased region" description="Polar residues" evidence="1">
    <location>
        <begin position="223"/>
        <end position="239"/>
    </location>
</feature>
<accession>A0ABD3SYW0</accession>
<dbReference type="Proteomes" id="UP001634393">
    <property type="component" value="Unassembled WGS sequence"/>
</dbReference>
<dbReference type="EMBL" id="JBJXBP010000005">
    <property type="protein sequence ID" value="KAL3829824.1"/>
    <property type="molecule type" value="Genomic_DNA"/>
</dbReference>
<dbReference type="InterPro" id="IPR039928">
    <property type="entry name" value="LNK"/>
</dbReference>
<evidence type="ECO:0000256" key="1">
    <source>
        <dbReference type="SAM" id="MobiDB-lite"/>
    </source>
</evidence>
<sequence length="284" mass="31914">MDWYFGNAIEDLTVPKDEEMFDGLSSTESWSPWGKIVGNFNSSKKSTSAGAEELQYSGTTFCSEVEQLSAPNVCQGARRVPRESAYPHGKSDLQVDDYSRFDEADDIFLHSIYESEISGVDTLADFTQTSRNHIQDCTNDSEDDSPFLEAMVSIMEPEFEICASEEHSNASEDKNEEDICLEESVLQELKWSTLQMAEETRICFRDSLYRLAENSRQQTSCSQNSVHALADSNPTTSSAPLRFGESYNVEESSNKNVIDRTIATLLFNTMKFCNLTAETTLEPH</sequence>
<evidence type="ECO:0008006" key="4">
    <source>
        <dbReference type="Google" id="ProtNLM"/>
    </source>
</evidence>
<dbReference type="AlphaFoldDB" id="A0ABD3SYW0"/>
<dbReference type="PANTHER" id="PTHR33334:SF10">
    <property type="entry name" value="PROTEIN LNK4"/>
    <property type="match status" value="1"/>
</dbReference>
<evidence type="ECO:0000313" key="2">
    <source>
        <dbReference type="EMBL" id="KAL3829824.1"/>
    </source>
</evidence>
<evidence type="ECO:0000313" key="3">
    <source>
        <dbReference type="Proteomes" id="UP001634393"/>
    </source>
</evidence>
<feature type="region of interest" description="Disordered" evidence="1">
    <location>
        <begin position="223"/>
        <end position="242"/>
    </location>
</feature>
<keyword evidence="3" id="KW-1185">Reference proteome</keyword>
<proteinExistence type="predicted"/>
<name>A0ABD3SYW0_9LAMI</name>
<comment type="caution">
    <text evidence="2">The sequence shown here is derived from an EMBL/GenBank/DDBJ whole genome shotgun (WGS) entry which is preliminary data.</text>
</comment>